<dbReference type="Pfam" id="PF02397">
    <property type="entry name" value="Bac_transf"/>
    <property type="match status" value="1"/>
</dbReference>
<dbReference type="PANTHER" id="PTHR30576:SF4">
    <property type="entry name" value="UNDECAPRENYL-PHOSPHATE GALACTOSE PHOSPHOTRANSFERASE"/>
    <property type="match status" value="1"/>
</dbReference>
<proteinExistence type="inferred from homology"/>
<feature type="transmembrane region" description="Helical" evidence="9">
    <location>
        <begin position="49"/>
        <end position="69"/>
    </location>
</feature>
<dbReference type="InterPro" id="IPR017472">
    <property type="entry name" value="Undecaprenyl-P_galact_Ptfrase"/>
</dbReference>
<dbReference type="GO" id="GO:0047360">
    <property type="term" value="F:undecaprenyl-phosphate galactose phosphotransferase activity"/>
    <property type="evidence" value="ECO:0007669"/>
    <property type="project" value="UniProtKB-EC"/>
</dbReference>
<dbReference type="InterPro" id="IPR017475">
    <property type="entry name" value="EPS_sugar_tfrase"/>
</dbReference>
<gene>
    <name evidence="11" type="ORF">KM92DES2_10922</name>
</gene>
<protein>
    <submittedName>
        <fullName evidence="11">Undecaprenyl-phosphate galactose phosphotransferase, WbaP</fullName>
        <ecNumber evidence="11">2.7.8.6</ecNumber>
    </submittedName>
</protein>
<keyword evidence="6 9" id="KW-0812">Transmembrane</keyword>
<evidence type="ECO:0000256" key="6">
    <source>
        <dbReference type="ARBA" id="ARBA00022692"/>
    </source>
</evidence>
<dbReference type="NCBIfam" id="TIGR03022">
    <property type="entry name" value="WbaP_sugtrans"/>
    <property type="match status" value="1"/>
</dbReference>
<feature type="transmembrane region" description="Helical" evidence="9">
    <location>
        <begin position="110"/>
        <end position="129"/>
    </location>
</feature>
<dbReference type="InterPro" id="IPR003362">
    <property type="entry name" value="Bact_transf"/>
</dbReference>
<organism evidence="11">
    <name type="scientific">uncultured Desulfovibrio sp</name>
    <dbReference type="NCBI Taxonomy" id="167968"/>
    <lineage>
        <taxon>Bacteria</taxon>
        <taxon>Pseudomonadati</taxon>
        <taxon>Thermodesulfobacteriota</taxon>
        <taxon>Desulfovibrionia</taxon>
        <taxon>Desulfovibrionales</taxon>
        <taxon>Desulfovibrionaceae</taxon>
        <taxon>Desulfovibrio</taxon>
        <taxon>environmental samples</taxon>
    </lineage>
</organism>
<comment type="similarity">
    <text evidence="3">Belongs to the bacterial sugar transferase family.</text>
</comment>
<feature type="transmembrane region" description="Helical" evidence="9">
    <location>
        <begin position="135"/>
        <end position="154"/>
    </location>
</feature>
<accession>A0A212JD77</accession>
<dbReference type="EC" id="2.7.8.6" evidence="11"/>
<dbReference type="RefSeq" id="WP_227119360.1">
    <property type="nucleotide sequence ID" value="NZ_LT598928.1"/>
</dbReference>
<evidence type="ECO:0000256" key="2">
    <source>
        <dbReference type="ARBA" id="ARBA00004236"/>
    </source>
</evidence>
<dbReference type="AlphaFoldDB" id="A0A212JD77"/>
<dbReference type="NCBIfam" id="TIGR03025">
    <property type="entry name" value="EPS_sugtrans"/>
    <property type="match status" value="1"/>
</dbReference>
<evidence type="ECO:0000256" key="5">
    <source>
        <dbReference type="ARBA" id="ARBA00022679"/>
    </source>
</evidence>
<keyword evidence="4" id="KW-1003">Cell membrane</keyword>
<keyword evidence="8 9" id="KW-0472">Membrane</keyword>
<feature type="transmembrane region" description="Helical" evidence="9">
    <location>
        <begin position="81"/>
        <end position="98"/>
    </location>
</feature>
<dbReference type="GO" id="GO:0005886">
    <property type="term" value="C:plasma membrane"/>
    <property type="evidence" value="ECO:0007669"/>
    <property type="project" value="UniProtKB-SubCell"/>
</dbReference>
<dbReference type="PANTHER" id="PTHR30576">
    <property type="entry name" value="COLANIC BIOSYNTHESIS UDP-GLUCOSE LIPID CARRIER TRANSFERASE"/>
    <property type="match status" value="1"/>
</dbReference>
<dbReference type="GO" id="GO:0000271">
    <property type="term" value="P:polysaccharide biosynthetic process"/>
    <property type="evidence" value="ECO:0007669"/>
    <property type="project" value="InterPro"/>
</dbReference>
<feature type="domain" description="Bacterial sugar transferase" evidence="10">
    <location>
        <begin position="293"/>
        <end position="484"/>
    </location>
</feature>
<sequence length="490" mass="55812">MFSATARLAVRKRGAGSIGTAPLLMKQYPLWVRALLACGLSPQKTLLSLADLFTILGTALVVFLVRAAFGNVDFAQYRGALPLLLMGPVMAAGLGLYQSISLPPHRELKALFQLTSLMYGIILAVLFLSKAGDTYSRIVIAGSWLATVFTLPLMRSYCRRLFMRRRWWGRPLIIFDSGNAGRDFWRYLKRRPERGLHPVAIYSLPTSEDDVRKLFAETAQAKPKAMAMILQKADQGQSLDYITEASRYFERILVVPSFNDGFRAHWLTPRDLGTAVGLQVRQNLRDKRRLRVKRFMDVLFCALGGVVLLPLGLLLALAIRLDSKGPVFYRQRRIGHGGREIRIFKFRTMVDKADMVLREVLEHDPELRAEWEKDHKLKHDPRITRVGRILRKVSLDELPQLLNVVIGDMSLVGPRPIVQNEVQKYGPVYEEYCMVRPGITGLWQISGRNNTTYAERVAYDHYYINNWSVWMDLWILAKTIPVVITGYGAY</sequence>
<evidence type="ECO:0000256" key="3">
    <source>
        <dbReference type="ARBA" id="ARBA00006464"/>
    </source>
</evidence>
<evidence type="ECO:0000256" key="4">
    <source>
        <dbReference type="ARBA" id="ARBA00022475"/>
    </source>
</evidence>
<evidence type="ECO:0000256" key="9">
    <source>
        <dbReference type="SAM" id="Phobius"/>
    </source>
</evidence>
<keyword evidence="5 11" id="KW-0808">Transferase</keyword>
<evidence type="ECO:0000259" key="10">
    <source>
        <dbReference type="Pfam" id="PF02397"/>
    </source>
</evidence>
<evidence type="ECO:0000313" key="11">
    <source>
        <dbReference type="EMBL" id="SBV97413.1"/>
    </source>
</evidence>
<comment type="subcellular location">
    <subcellularLocation>
        <location evidence="2">Cell membrane</location>
    </subcellularLocation>
    <subcellularLocation>
        <location evidence="1">Membrane</location>
        <topology evidence="1">Multi-pass membrane protein</topology>
    </subcellularLocation>
</comment>
<reference evidence="11" key="1">
    <citation type="submission" date="2016-04" db="EMBL/GenBank/DDBJ databases">
        <authorList>
            <person name="Evans L.H."/>
            <person name="Alamgir A."/>
            <person name="Owens N."/>
            <person name="Weber N.D."/>
            <person name="Virtaneva K."/>
            <person name="Barbian K."/>
            <person name="Babar A."/>
            <person name="Rosenke K."/>
        </authorList>
    </citation>
    <scope>NUCLEOTIDE SEQUENCE</scope>
    <source>
        <strain evidence="11">92-2</strain>
    </source>
</reference>
<keyword evidence="7 9" id="KW-1133">Transmembrane helix</keyword>
<name>A0A212JD77_9BACT</name>
<evidence type="ECO:0000256" key="1">
    <source>
        <dbReference type="ARBA" id="ARBA00004141"/>
    </source>
</evidence>
<dbReference type="EMBL" id="FLUP01000001">
    <property type="protein sequence ID" value="SBV97413.1"/>
    <property type="molecule type" value="Genomic_DNA"/>
</dbReference>
<evidence type="ECO:0000256" key="8">
    <source>
        <dbReference type="ARBA" id="ARBA00023136"/>
    </source>
</evidence>
<evidence type="ECO:0000256" key="7">
    <source>
        <dbReference type="ARBA" id="ARBA00022989"/>
    </source>
</evidence>
<feature type="transmembrane region" description="Helical" evidence="9">
    <location>
        <begin position="295"/>
        <end position="319"/>
    </location>
</feature>